<dbReference type="InterPro" id="IPR046960">
    <property type="entry name" value="PPR_At4g14850-like_plant"/>
</dbReference>
<sequence length="619" mass="67906">MIQRPLSKHLFKTKPQLFHPHKHLSQAHHLFDETPTREEPLNLSFNIHRSNAPIEWSTISTILTTSASSSDAILGRQAHAQCVKQGFIPDIDVTNSLLNMYMKCHRPEDATTIFESTPVRNSLTWASLIRGYAINEKPDLVLESFFRMRCEGFAPNPFMFAAVFAASAARFEPDKGIRCHGISVKCGYESFVLVCNSMITMYLKFGLIERARSVFAAMGARDSVSWNSMIAGLAHNGFNSEAVNVFLRMQRDGDAKPTQSSFATVIKLCGNLDASSPLTRQLHCAAEKSGVASFDNVATALIVAYGKRGETGDAFKLFDSMPGPRSVVSWTAMIDGCLKNCAFSDAEELFVKMRRTGEARPNHFTYSAVLLMVPPSQVHALVVKANCEGTATVSTALLTAYVRRGDASDARAIFRRIRCRDIVAWSAMMMGYAQTGDSDGAVELFKEMLKGPIVPNEFTFSSVINACASPTAAIEQGKQFHAFATKCGQDSAVCVSSAIVTMYVKRGCINDADRVFAGQMVRDIVSWNSIVSGYAQHGDARKALDVYSEMRARGFQLDSVTFIGVICACVHAGLVGEGQRHFDSMVGEDTSTIQESGLQSRKDIKLDCQIEDNTNSVRT</sequence>
<dbReference type="Pfam" id="PF01535">
    <property type="entry name" value="PPR"/>
    <property type="match status" value="4"/>
</dbReference>
<dbReference type="PROSITE" id="PS51375">
    <property type="entry name" value="PPR"/>
    <property type="match status" value="5"/>
</dbReference>
<dbReference type="NCBIfam" id="TIGR00756">
    <property type="entry name" value="PPR"/>
    <property type="match status" value="4"/>
</dbReference>
<dbReference type="GO" id="GO:0003723">
    <property type="term" value="F:RNA binding"/>
    <property type="evidence" value="ECO:0007669"/>
    <property type="project" value="InterPro"/>
</dbReference>
<dbReference type="Proteomes" id="UP001179952">
    <property type="component" value="Unassembled WGS sequence"/>
</dbReference>
<dbReference type="EMBL" id="JAUJYN010000009">
    <property type="protein sequence ID" value="KAK1263510.1"/>
    <property type="molecule type" value="Genomic_DNA"/>
</dbReference>
<dbReference type="AlphaFoldDB" id="A0AAV9AGW8"/>
<dbReference type="FunFam" id="1.25.40.10:FF:000285">
    <property type="entry name" value="Pentatricopeptide repeat-containing protein, chloroplastic"/>
    <property type="match status" value="1"/>
</dbReference>
<dbReference type="Gene3D" id="1.25.40.10">
    <property type="entry name" value="Tetratricopeptide repeat domain"/>
    <property type="match status" value="5"/>
</dbReference>
<feature type="repeat" description="PPR" evidence="3">
    <location>
        <begin position="326"/>
        <end position="360"/>
    </location>
</feature>
<gene>
    <name evidence="4" type="ORF">QJS04_geneDACA008453</name>
</gene>
<evidence type="ECO:0000313" key="5">
    <source>
        <dbReference type="Proteomes" id="UP001179952"/>
    </source>
</evidence>
<reference evidence="4" key="2">
    <citation type="submission" date="2023-06" db="EMBL/GenBank/DDBJ databases">
        <authorList>
            <person name="Ma L."/>
            <person name="Liu K.-W."/>
            <person name="Li Z."/>
            <person name="Hsiao Y.-Y."/>
            <person name="Qi Y."/>
            <person name="Fu T."/>
            <person name="Tang G."/>
            <person name="Zhang D."/>
            <person name="Sun W.-H."/>
            <person name="Liu D.-K."/>
            <person name="Li Y."/>
            <person name="Chen G.-Z."/>
            <person name="Liu X.-D."/>
            <person name="Liao X.-Y."/>
            <person name="Jiang Y.-T."/>
            <person name="Yu X."/>
            <person name="Hao Y."/>
            <person name="Huang J."/>
            <person name="Zhao X.-W."/>
            <person name="Ke S."/>
            <person name="Chen Y.-Y."/>
            <person name="Wu W.-L."/>
            <person name="Hsu J.-L."/>
            <person name="Lin Y.-F."/>
            <person name="Huang M.-D."/>
            <person name="Li C.-Y."/>
            <person name="Huang L."/>
            <person name="Wang Z.-W."/>
            <person name="Zhao X."/>
            <person name="Zhong W.-Y."/>
            <person name="Peng D.-H."/>
            <person name="Ahmad S."/>
            <person name="Lan S."/>
            <person name="Zhang J.-S."/>
            <person name="Tsai W.-C."/>
            <person name="Van De Peer Y."/>
            <person name="Liu Z.-J."/>
        </authorList>
    </citation>
    <scope>NUCLEOTIDE SEQUENCE</scope>
    <source>
        <strain evidence="4">SCP</strain>
        <tissue evidence="4">Leaves</tissue>
    </source>
</reference>
<dbReference type="FunFam" id="1.25.40.10:FF:000031">
    <property type="entry name" value="Pentatricopeptide repeat-containing protein mitochondrial"/>
    <property type="match status" value="1"/>
</dbReference>
<protein>
    <submittedName>
        <fullName evidence="4">Pentatricopeptide repeat-containing protein</fullName>
    </submittedName>
</protein>
<evidence type="ECO:0000256" key="2">
    <source>
        <dbReference type="ARBA" id="ARBA00022737"/>
    </source>
</evidence>
<dbReference type="GO" id="GO:0009451">
    <property type="term" value="P:RNA modification"/>
    <property type="evidence" value="ECO:0007669"/>
    <property type="project" value="InterPro"/>
</dbReference>
<evidence type="ECO:0000256" key="3">
    <source>
        <dbReference type="PROSITE-ProRule" id="PRU00708"/>
    </source>
</evidence>
<dbReference type="Pfam" id="PF13041">
    <property type="entry name" value="PPR_2"/>
    <property type="match status" value="3"/>
</dbReference>
<comment type="caution">
    <text evidence="4">The sequence shown here is derived from an EMBL/GenBank/DDBJ whole genome shotgun (WGS) entry which is preliminary data.</text>
</comment>
<keyword evidence="5" id="KW-1185">Reference proteome</keyword>
<evidence type="ECO:0000313" key="4">
    <source>
        <dbReference type="EMBL" id="KAK1263510.1"/>
    </source>
</evidence>
<dbReference type="FunFam" id="1.25.40.10:FF:000201">
    <property type="entry name" value="Pentatricopeptide repeat-containing protein mitochondrial"/>
    <property type="match status" value="1"/>
</dbReference>
<accession>A0AAV9AGW8</accession>
<comment type="similarity">
    <text evidence="1">Belongs to the PPR family. PCMP-H subfamily.</text>
</comment>
<dbReference type="PANTHER" id="PTHR47926:SF538">
    <property type="entry name" value="WHIM2 DOMAIN-CONTAINING PROTEIN"/>
    <property type="match status" value="1"/>
</dbReference>
<name>A0AAV9AGW8_ACOGR</name>
<keyword evidence="2" id="KW-0677">Repeat</keyword>
<evidence type="ECO:0000256" key="1">
    <source>
        <dbReference type="ARBA" id="ARBA00006643"/>
    </source>
</evidence>
<feature type="repeat" description="PPR" evidence="3">
    <location>
        <begin position="523"/>
        <end position="557"/>
    </location>
</feature>
<feature type="repeat" description="PPR" evidence="3">
    <location>
        <begin position="121"/>
        <end position="155"/>
    </location>
</feature>
<organism evidence="4 5">
    <name type="scientific">Acorus gramineus</name>
    <name type="common">Dwarf sweet flag</name>
    <dbReference type="NCBI Taxonomy" id="55184"/>
    <lineage>
        <taxon>Eukaryota</taxon>
        <taxon>Viridiplantae</taxon>
        <taxon>Streptophyta</taxon>
        <taxon>Embryophyta</taxon>
        <taxon>Tracheophyta</taxon>
        <taxon>Spermatophyta</taxon>
        <taxon>Magnoliopsida</taxon>
        <taxon>Liliopsida</taxon>
        <taxon>Acoraceae</taxon>
        <taxon>Acorus</taxon>
    </lineage>
</organism>
<proteinExistence type="inferred from homology"/>
<dbReference type="InterPro" id="IPR002885">
    <property type="entry name" value="PPR_rpt"/>
</dbReference>
<reference evidence="4" key="1">
    <citation type="journal article" date="2023" name="Nat. Commun.">
        <title>Diploid and tetraploid genomes of Acorus and the evolution of monocots.</title>
        <authorList>
            <person name="Ma L."/>
            <person name="Liu K.W."/>
            <person name="Li Z."/>
            <person name="Hsiao Y.Y."/>
            <person name="Qi Y."/>
            <person name="Fu T."/>
            <person name="Tang G.D."/>
            <person name="Zhang D."/>
            <person name="Sun W.H."/>
            <person name="Liu D.K."/>
            <person name="Li Y."/>
            <person name="Chen G.Z."/>
            <person name="Liu X.D."/>
            <person name="Liao X.Y."/>
            <person name="Jiang Y.T."/>
            <person name="Yu X."/>
            <person name="Hao Y."/>
            <person name="Huang J."/>
            <person name="Zhao X.W."/>
            <person name="Ke S."/>
            <person name="Chen Y.Y."/>
            <person name="Wu W.L."/>
            <person name="Hsu J.L."/>
            <person name="Lin Y.F."/>
            <person name="Huang M.D."/>
            <person name="Li C.Y."/>
            <person name="Huang L."/>
            <person name="Wang Z.W."/>
            <person name="Zhao X."/>
            <person name="Zhong W.Y."/>
            <person name="Peng D.H."/>
            <person name="Ahmad S."/>
            <person name="Lan S."/>
            <person name="Zhang J.S."/>
            <person name="Tsai W.C."/>
            <person name="Van de Peer Y."/>
            <person name="Liu Z.J."/>
        </authorList>
    </citation>
    <scope>NUCLEOTIDE SEQUENCE</scope>
    <source>
        <strain evidence="4">SCP</strain>
    </source>
</reference>
<feature type="repeat" description="PPR" evidence="3">
    <location>
        <begin position="421"/>
        <end position="455"/>
    </location>
</feature>
<dbReference type="PANTHER" id="PTHR47926">
    <property type="entry name" value="PENTATRICOPEPTIDE REPEAT-CONTAINING PROTEIN"/>
    <property type="match status" value="1"/>
</dbReference>
<dbReference type="InterPro" id="IPR011990">
    <property type="entry name" value="TPR-like_helical_dom_sf"/>
</dbReference>
<feature type="repeat" description="PPR" evidence="3">
    <location>
        <begin position="222"/>
        <end position="256"/>
    </location>
</feature>